<evidence type="ECO:0000259" key="6">
    <source>
        <dbReference type="Pfam" id="PF12698"/>
    </source>
</evidence>
<gene>
    <name evidence="7" type="ORF">CQU01_00380</name>
</gene>
<keyword evidence="2 5" id="KW-0812">Transmembrane</keyword>
<reference evidence="7 8" key="1">
    <citation type="submission" date="2019-07" db="EMBL/GenBank/DDBJ databases">
        <title>Whole genome shotgun sequence of Cerasibacillus quisquiliarum NBRC 102429.</title>
        <authorList>
            <person name="Hosoyama A."/>
            <person name="Uohara A."/>
            <person name="Ohji S."/>
            <person name="Ichikawa N."/>
        </authorList>
    </citation>
    <scope>NUCLEOTIDE SEQUENCE [LARGE SCALE GENOMIC DNA]</scope>
    <source>
        <strain evidence="7 8">NBRC 102429</strain>
    </source>
</reference>
<dbReference type="GO" id="GO:0140359">
    <property type="term" value="F:ABC-type transporter activity"/>
    <property type="evidence" value="ECO:0007669"/>
    <property type="project" value="InterPro"/>
</dbReference>
<feature type="transmembrane region" description="Helical" evidence="5">
    <location>
        <begin position="20"/>
        <end position="37"/>
    </location>
</feature>
<keyword evidence="8" id="KW-1185">Reference proteome</keyword>
<dbReference type="Pfam" id="PF12698">
    <property type="entry name" value="ABC2_membrane_3"/>
    <property type="match status" value="1"/>
</dbReference>
<dbReference type="InterPro" id="IPR013525">
    <property type="entry name" value="ABC2_TM"/>
</dbReference>
<feature type="transmembrane region" description="Helical" evidence="5">
    <location>
        <begin position="99"/>
        <end position="126"/>
    </location>
</feature>
<evidence type="ECO:0000256" key="4">
    <source>
        <dbReference type="ARBA" id="ARBA00023136"/>
    </source>
</evidence>
<feature type="transmembrane region" description="Helical" evidence="5">
    <location>
        <begin position="132"/>
        <end position="155"/>
    </location>
</feature>
<keyword evidence="3 5" id="KW-1133">Transmembrane helix</keyword>
<dbReference type="AlphaFoldDB" id="A0A511UT73"/>
<feature type="transmembrane region" description="Helical" evidence="5">
    <location>
        <begin position="57"/>
        <end position="78"/>
    </location>
</feature>
<comment type="subcellular location">
    <subcellularLocation>
        <location evidence="1">Membrane</location>
        <topology evidence="1">Multi-pass membrane protein</topology>
    </subcellularLocation>
</comment>
<sequence length="250" mass="28783">MTNQIARSFILEQVRNRGILFGNLLPAFIFIICSWISKISLINNPDTVDYLIKGQFLPISLMMLLFTFSLSGATIYLADLKANKTYHWLKRTNVSPFTYYFGMGIGVFLLMNVSLVATLLAYALLIHISLPSFFIILLVCNFVFLAFYPTSFILAGIFKNGNVAQSMLVPILIIFMFSITMPAMFLTISGKNPQDYYIFLSWNPMLYLNDMLQYQLNIIHEMWLSYGQYAIILLFFSFVLSLFAKKIYQK</sequence>
<evidence type="ECO:0000256" key="3">
    <source>
        <dbReference type="ARBA" id="ARBA00022989"/>
    </source>
</evidence>
<evidence type="ECO:0000313" key="7">
    <source>
        <dbReference type="EMBL" id="GEN29800.1"/>
    </source>
</evidence>
<dbReference type="EMBL" id="BJXW01000001">
    <property type="protein sequence ID" value="GEN29800.1"/>
    <property type="molecule type" value="Genomic_DNA"/>
</dbReference>
<comment type="caution">
    <text evidence="7">The sequence shown here is derived from an EMBL/GenBank/DDBJ whole genome shotgun (WGS) entry which is preliminary data.</text>
</comment>
<feature type="transmembrane region" description="Helical" evidence="5">
    <location>
        <begin position="167"/>
        <end position="188"/>
    </location>
</feature>
<protein>
    <submittedName>
        <fullName evidence="7">ABC transporter permease</fullName>
    </submittedName>
</protein>
<evidence type="ECO:0000256" key="1">
    <source>
        <dbReference type="ARBA" id="ARBA00004141"/>
    </source>
</evidence>
<keyword evidence="4 5" id="KW-0472">Membrane</keyword>
<evidence type="ECO:0000256" key="2">
    <source>
        <dbReference type="ARBA" id="ARBA00022692"/>
    </source>
</evidence>
<dbReference type="Proteomes" id="UP000321491">
    <property type="component" value="Unassembled WGS sequence"/>
</dbReference>
<proteinExistence type="predicted"/>
<dbReference type="OrthoDB" id="2456643at2"/>
<accession>A0A511UT73</accession>
<evidence type="ECO:0000256" key="5">
    <source>
        <dbReference type="SAM" id="Phobius"/>
    </source>
</evidence>
<organism evidence="7 8">
    <name type="scientific">Cerasibacillus quisquiliarum</name>
    <dbReference type="NCBI Taxonomy" id="227865"/>
    <lineage>
        <taxon>Bacteria</taxon>
        <taxon>Bacillati</taxon>
        <taxon>Bacillota</taxon>
        <taxon>Bacilli</taxon>
        <taxon>Bacillales</taxon>
        <taxon>Bacillaceae</taxon>
        <taxon>Cerasibacillus</taxon>
    </lineage>
</organism>
<name>A0A511UT73_9BACI</name>
<dbReference type="RefSeq" id="WP_146934131.1">
    <property type="nucleotide sequence ID" value="NZ_BJXW01000001.1"/>
</dbReference>
<evidence type="ECO:0000313" key="8">
    <source>
        <dbReference type="Proteomes" id="UP000321491"/>
    </source>
</evidence>
<feature type="transmembrane region" description="Helical" evidence="5">
    <location>
        <begin position="226"/>
        <end position="244"/>
    </location>
</feature>
<dbReference type="GO" id="GO:0016020">
    <property type="term" value="C:membrane"/>
    <property type="evidence" value="ECO:0007669"/>
    <property type="project" value="UniProtKB-SubCell"/>
</dbReference>
<feature type="domain" description="ABC-2 type transporter transmembrane" evidence="6">
    <location>
        <begin position="54"/>
        <end position="243"/>
    </location>
</feature>